<dbReference type="EnsemblProtists" id="EOD34090">
    <property type="protein sequence ID" value="EOD34090"/>
    <property type="gene ID" value="EMIHUDRAFT_460612"/>
</dbReference>
<evidence type="ECO:0000313" key="7">
    <source>
        <dbReference type="EnsemblProtists" id="EOD34090"/>
    </source>
</evidence>
<evidence type="ECO:0000313" key="8">
    <source>
        <dbReference type="Proteomes" id="UP000013827"/>
    </source>
</evidence>
<reference evidence="8" key="1">
    <citation type="journal article" date="2013" name="Nature">
        <title>Pan genome of the phytoplankton Emiliania underpins its global distribution.</title>
        <authorList>
            <person name="Read B.A."/>
            <person name="Kegel J."/>
            <person name="Klute M.J."/>
            <person name="Kuo A."/>
            <person name="Lefebvre S.C."/>
            <person name="Maumus F."/>
            <person name="Mayer C."/>
            <person name="Miller J."/>
            <person name="Monier A."/>
            <person name="Salamov A."/>
            <person name="Young J."/>
            <person name="Aguilar M."/>
            <person name="Claverie J.M."/>
            <person name="Frickenhaus S."/>
            <person name="Gonzalez K."/>
            <person name="Herman E.K."/>
            <person name="Lin Y.C."/>
            <person name="Napier J."/>
            <person name="Ogata H."/>
            <person name="Sarno A.F."/>
            <person name="Shmutz J."/>
            <person name="Schroeder D."/>
            <person name="de Vargas C."/>
            <person name="Verret F."/>
            <person name="von Dassow P."/>
            <person name="Valentin K."/>
            <person name="Van de Peer Y."/>
            <person name="Wheeler G."/>
            <person name="Dacks J.B."/>
            <person name="Delwiche C.F."/>
            <person name="Dyhrman S.T."/>
            <person name="Glockner G."/>
            <person name="John U."/>
            <person name="Richards T."/>
            <person name="Worden A.Z."/>
            <person name="Zhang X."/>
            <person name="Grigoriev I.V."/>
            <person name="Allen A.E."/>
            <person name="Bidle K."/>
            <person name="Borodovsky M."/>
            <person name="Bowler C."/>
            <person name="Brownlee C."/>
            <person name="Cock J.M."/>
            <person name="Elias M."/>
            <person name="Gladyshev V.N."/>
            <person name="Groth M."/>
            <person name="Guda C."/>
            <person name="Hadaegh A."/>
            <person name="Iglesias-Rodriguez M.D."/>
            <person name="Jenkins J."/>
            <person name="Jones B.M."/>
            <person name="Lawson T."/>
            <person name="Leese F."/>
            <person name="Lindquist E."/>
            <person name="Lobanov A."/>
            <person name="Lomsadze A."/>
            <person name="Malik S.B."/>
            <person name="Marsh M.E."/>
            <person name="Mackinder L."/>
            <person name="Mock T."/>
            <person name="Mueller-Roeber B."/>
            <person name="Pagarete A."/>
            <person name="Parker M."/>
            <person name="Probert I."/>
            <person name="Quesneville H."/>
            <person name="Raines C."/>
            <person name="Rensing S.A."/>
            <person name="Riano-Pachon D.M."/>
            <person name="Richier S."/>
            <person name="Rokitta S."/>
            <person name="Shiraiwa Y."/>
            <person name="Soanes D.M."/>
            <person name="van der Giezen M."/>
            <person name="Wahlund T.M."/>
            <person name="Williams B."/>
            <person name="Wilson W."/>
            <person name="Wolfe G."/>
            <person name="Wurch L.L."/>
        </authorList>
    </citation>
    <scope>NUCLEOTIDE SEQUENCE</scope>
</reference>
<evidence type="ECO:0000256" key="2">
    <source>
        <dbReference type="ARBA" id="ARBA00022692"/>
    </source>
</evidence>
<dbReference type="KEGG" id="ehx:EMIHUDRAFT_460612"/>
<dbReference type="HOGENOM" id="CLU_629193_0_0_1"/>
<evidence type="ECO:0000259" key="6">
    <source>
        <dbReference type="Pfam" id="PF01490"/>
    </source>
</evidence>
<keyword evidence="2 5" id="KW-0812">Transmembrane</keyword>
<dbReference type="RefSeq" id="XP_005786519.1">
    <property type="nucleotide sequence ID" value="XM_005786462.1"/>
</dbReference>
<reference evidence="7" key="2">
    <citation type="submission" date="2024-10" db="UniProtKB">
        <authorList>
            <consortium name="EnsemblProtists"/>
        </authorList>
    </citation>
    <scope>IDENTIFICATION</scope>
</reference>
<dbReference type="GeneID" id="17279362"/>
<evidence type="ECO:0000256" key="4">
    <source>
        <dbReference type="ARBA" id="ARBA00023136"/>
    </source>
</evidence>
<dbReference type="KEGG" id="ehx:EMIHUDRAFT_432364"/>
<feature type="transmembrane region" description="Helical" evidence="5">
    <location>
        <begin position="179"/>
        <end position="202"/>
    </location>
</feature>
<dbReference type="EnsemblProtists" id="EOD18296">
    <property type="protein sequence ID" value="EOD18296"/>
    <property type="gene ID" value="EMIHUDRAFT_432364"/>
</dbReference>
<dbReference type="GeneID" id="19046297"/>
<comment type="subcellular location">
    <subcellularLocation>
        <location evidence="1">Membrane</location>
        <topology evidence="1">Multi-pass membrane protein</topology>
    </subcellularLocation>
</comment>
<dbReference type="InterPro" id="IPR013057">
    <property type="entry name" value="AA_transpt_TM"/>
</dbReference>
<keyword evidence="3 5" id="KW-1133">Transmembrane helix</keyword>
<dbReference type="PaxDb" id="2903-EOD18296"/>
<feature type="transmembrane region" description="Helical" evidence="5">
    <location>
        <begin position="400"/>
        <end position="423"/>
    </location>
</feature>
<dbReference type="OMA" id="FSYPLNM"/>
<dbReference type="PANTHER" id="PTHR22950">
    <property type="entry name" value="AMINO ACID TRANSPORTER"/>
    <property type="match status" value="1"/>
</dbReference>
<feature type="transmembrane region" description="Helical" evidence="5">
    <location>
        <begin position="346"/>
        <end position="367"/>
    </location>
</feature>
<dbReference type="PANTHER" id="PTHR22950:SF685">
    <property type="entry name" value="AMINO ACID TRANSPORTER PROTEIN"/>
    <property type="match status" value="1"/>
</dbReference>
<feature type="transmembrane region" description="Helical" evidence="5">
    <location>
        <begin position="74"/>
        <end position="97"/>
    </location>
</feature>
<dbReference type="Proteomes" id="UP000013827">
    <property type="component" value="Unassembled WGS sequence"/>
</dbReference>
<dbReference type="STRING" id="2903.R1E5E1"/>
<feature type="transmembrane region" description="Helical" evidence="5">
    <location>
        <begin position="296"/>
        <end position="325"/>
    </location>
</feature>
<feature type="transmembrane region" description="Helical" evidence="5">
    <location>
        <begin position="49"/>
        <end position="68"/>
    </location>
</feature>
<dbReference type="RefSeq" id="XP_005770725.1">
    <property type="nucleotide sequence ID" value="XM_005770668.1"/>
</dbReference>
<accession>A0A0D3KEA5</accession>
<dbReference type="Pfam" id="PF01490">
    <property type="entry name" value="Aa_trans"/>
    <property type="match status" value="1"/>
</dbReference>
<keyword evidence="4 5" id="KW-0472">Membrane</keyword>
<feature type="transmembrane region" description="Helical" evidence="5">
    <location>
        <begin position="254"/>
        <end position="276"/>
    </location>
</feature>
<protein>
    <recommendedName>
        <fullName evidence="6">Amino acid transporter transmembrane domain-containing protein</fullName>
    </recommendedName>
</protein>
<organism evidence="7 8">
    <name type="scientific">Emiliania huxleyi (strain CCMP1516)</name>
    <dbReference type="NCBI Taxonomy" id="280463"/>
    <lineage>
        <taxon>Eukaryota</taxon>
        <taxon>Haptista</taxon>
        <taxon>Haptophyta</taxon>
        <taxon>Prymnesiophyceae</taxon>
        <taxon>Isochrysidales</taxon>
        <taxon>Noelaerhabdaceae</taxon>
        <taxon>Emiliania</taxon>
    </lineage>
</organism>
<feature type="transmembrane region" description="Helical" evidence="5">
    <location>
        <begin position="222"/>
        <end position="242"/>
    </location>
</feature>
<dbReference type="AlphaFoldDB" id="A0A0D3KEA5"/>
<sequence length="436" mass="46742">MPGSRGTAASNRLSYARNPLLGSPSQRESALGTALLDSPPAGTTALSTFFNLINNYVGMVLLSMHFTFARSGWLALPVLFGLTAFGAFTGDCIILCYQTLEARNPTRPPSYAEIATQALGGCGKWLTIVSSLIEVFVANICMLIIIWQNVALLLPSVSYSWVIIGCVAASFPTNWLRDFSLLSMLSSFALLSIMLILAVVVYDVAADEHATDRTLVEPSGLFMSSSIMLAGLTGHVGLPPMYSEMKDPSLFRPTMYAAFLVMFLMYAVAGVGGYLLYGAEGHVLITEDMAAAGTSIFSKVLTTLVLGSITFKLFCGVPMGVLILVEIVQDLYQERTGTTFSEAVAFPMRVATWAGTIVVAIGILPYLEYVTALIGINSLLISVLLPLIFFLVLHRKTLGGVTFGGLSVLLVLTFIATVIISIADVQDFLAKFAGTR</sequence>
<keyword evidence="8" id="KW-1185">Reference proteome</keyword>
<name>A0A0D3KEA5_EMIH1</name>
<dbReference type="eggNOG" id="KOG1303">
    <property type="taxonomic scope" value="Eukaryota"/>
</dbReference>
<evidence type="ECO:0000256" key="5">
    <source>
        <dbReference type="SAM" id="Phobius"/>
    </source>
</evidence>
<dbReference type="GO" id="GO:0005774">
    <property type="term" value="C:vacuolar membrane"/>
    <property type="evidence" value="ECO:0007669"/>
    <property type="project" value="TreeGrafter"/>
</dbReference>
<evidence type="ECO:0000256" key="3">
    <source>
        <dbReference type="ARBA" id="ARBA00022989"/>
    </source>
</evidence>
<proteinExistence type="predicted"/>
<feature type="transmembrane region" description="Helical" evidence="5">
    <location>
        <begin position="153"/>
        <end position="172"/>
    </location>
</feature>
<feature type="transmembrane region" description="Helical" evidence="5">
    <location>
        <begin position="373"/>
        <end position="393"/>
    </location>
</feature>
<feature type="domain" description="Amino acid transporter transmembrane" evidence="6">
    <location>
        <begin position="42"/>
        <end position="421"/>
    </location>
</feature>
<evidence type="ECO:0000256" key="1">
    <source>
        <dbReference type="ARBA" id="ARBA00004141"/>
    </source>
</evidence>
<dbReference type="GO" id="GO:0015179">
    <property type="term" value="F:L-amino acid transmembrane transporter activity"/>
    <property type="evidence" value="ECO:0007669"/>
    <property type="project" value="TreeGrafter"/>
</dbReference>
<feature type="transmembrane region" description="Helical" evidence="5">
    <location>
        <begin position="125"/>
        <end position="147"/>
    </location>
</feature>